<gene>
    <name evidence="1" type="ORF">V1517DRAFT_330693</name>
</gene>
<name>A0ACC3TFS7_9ASCO</name>
<organism evidence="1 2">
    <name type="scientific">Lipomyces orientalis</name>
    <dbReference type="NCBI Taxonomy" id="1233043"/>
    <lineage>
        <taxon>Eukaryota</taxon>
        <taxon>Fungi</taxon>
        <taxon>Dikarya</taxon>
        <taxon>Ascomycota</taxon>
        <taxon>Saccharomycotina</taxon>
        <taxon>Lipomycetes</taxon>
        <taxon>Lipomycetales</taxon>
        <taxon>Lipomycetaceae</taxon>
        <taxon>Lipomyces</taxon>
    </lineage>
</organism>
<reference evidence="2" key="1">
    <citation type="journal article" date="2024" name="Front. Bioeng. Biotechnol.">
        <title>Genome-scale model development and genomic sequencing of the oleaginous clade Lipomyces.</title>
        <authorList>
            <person name="Czajka J.J."/>
            <person name="Han Y."/>
            <person name="Kim J."/>
            <person name="Mondo S.J."/>
            <person name="Hofstad B.A."/>
            <person name="Robles A."/>
            <person name="Haridas S."/>
            <person name="Riley R."/>
            <person name="LaButti K."/>
            <person name="Pangilinan J."/>
            <person name="Andreopoulos W."/>
            <person name="Lipzen A."/>
            <person name="Yan J."/>
            <person name="Wang M."/>
            <person name="Ng V."/>
            <person name="Grigoriev I.V."/>
            <person name="Spatafora J.W."/>
            <person name="Magnuson J.K."/>
            <person name="Baker S.E."/>
            <person name="Pomraning K.R."/>
        </authorList>
    </citation>
    <scope>NUCLEOTIDE SEQUENCE [LARGE SCALE GENOMIC DNA]</scope>
    <source>
        <strain evidence="2">CBS 10300</strain>
    </source>
</reference>
<dbReference type="Proteomes" id="UP001489719">
    <property type="component" value="Unassembled WGS sequence"/>
</dbReference>
<keyword evidence="2" id="KW-1185">Reference proteome</keyword>
<sequence length="76" mass="8843">MPVMEPTSSAPDKDKGMDANYYRALDLLKSNPPEGRLDVQLPRTKYLQLEKAFLKLYPESLELRYIIRVAYLIVQK</sequence>
<evidence type="ECO:0000313" key="1">
    <source>
        <dbReference type="EMBL" id="KAK9320009.1"/>
    </source>
</evidence>
<comment type="caution">
    <text evidence="1">The sequence shown here is derived from an EMBL/GenBank/DDBJ whole genome shotgun (WGS) entry which is preliminary data.</text>
</comment>
<dbReference type="EMBL" id="MU970149">
    <property type="protein sequence ID" value="KAK9320009.1"/>
    <property type="molecule type" value="Genomic_DNA"/>
</dbReference>
<accession>A0ACC3TFS7</accession>
<protein>
    <submittedName>
        <fullName evidence="1">Uncharacterized protein</fullName>
    </submittedName>
</protein>
<evidence type="ECO:0000313" key="2">
    <source>
        <dbReference type="Proteomes" id="UP001489719"/>
    </source>
</evidence>
<proteinExistence type="predicted"/>